<dbReference type="Pfam" id="PF12694">
    <property type="entry name" value="cpYpsA"/>
    <property type="match status" value="1"/>
</dbReference>
<sequence>MHPDFTVVSGGQTGPDTAAIKTAIANRIPYTGYVPHGFTNEKGRISDSYISSPFGSLTETEPETDPERTPNAERTLLNVRQSDGLLTLAFCREEDLRVVSKGTELGIECGKEGRKSMWFVDLRRYREGTGEEVEGVIKWLEEEEVKACGIGGPRESEEPGVEVETEKFLMEVWGKIRERGWKGTKFG</sequence>
<name>A0AAV9XTI1_9PEZI</name>
<gene>
    <name evidence="2" type="ORF">TWF694_000940</name>
</gene>
<reference evidence="2 3" key="1">
    <citation type="submission" date="2019-10" db="EMBL/GenBank/DDBJ databases">
        <authorList>
            <person name="Palmer J.M."/>
        </authorList>
    </citation>
    <scope>NUCLEOTIDE SEQUENCE [LARGE SCALE GENOMIC DNA]</scope>
    <source>
        <strain evidence="2 3">TWF694</strain>
    </source>
</reference>
<dbReference type="InterPro" id="IPR024755">
    <property type="entry name" value="cpYpsA"/>
</dbReference>
<accession>A0AAV9XTI1</accession>
<dbReference type="Proteomes" id="UP001365542">
    <property type="component" value="Unassembled WGS sequence"/>
</dbReference>
<comment type="caution">
    <text evidence="2">The sequence shown here is derived from an EMBL/GenBank/DDBJ whole genome shotgun (WGS) entry which is preliminary data.</text>
</comment>
<evidence type="ECO:0000256" key="1">
    <source>
        <dbReference type="SAM" id="MobiDB-lite"/>
    </source>
</evidence>
<feature type="region of interest" description="Disordered" evidence="1">
    <location>
        <begin position="51"/>
        <end position="70"/>
    </location>
</feature>
<dbReference type="EMBL" id="JAVHJO010000001">
    <property type="protein sequence ID" value="KAK6544237.1"/>
    <property type="molecule type" value="Genomic_DNA"/>
</dbReference>
<dbReference type="Gene3D" id="3.40.50.450">
    <property type="match status" value="1"/>
</dbReference>
<evidence type="ECO:0000313" key="2">
    <source>
        <dbReference type="EMBL" id="KAK6544237.1"/>
    </source>
</evidence>
<evidence type="ECO:0000313" key="3">
    <source>
        <dbReference type="Proteomes" id="UP001365542"/>
    </source>
</evidence>
<proteinExistence type="predicted"/>
<keyword evidence="3" id="KW-1185">Reference proteome</keyword>
<organism evidence="2 3">
    <name type="scientific">Orbilia ellipsospora</name>
    <dbReference type="NCBI Taxonomy" id="2528407"/>
    <lineage>
        <taxon>Eukaryota</taxon>
        <taxon>Fungi</taxon>
        <taxon>Dikarya</taxon>
        <taxon>Ascomycota</taxon>
        <taxon>Pezizomycotina</taxon>
        <taxon>Orbiliomycetes</taxon>
        <taxon>Orbiliales</taxon>
        <taxon>Orbiliaceae</taxon>
        <taxon>Orbilia</taxon>
    </lineage>
</organism>
<dbReference type="AlphaFoldDB" id="A0AAV9XTI1"/>
<protein>
    <submittedName>
        <fullName evidence="2">Uncharacterized protein</fullName>
    </submittedName>
</protein>